<reference evidence="3 4" key="4">
    <citation type="journal article" date="2011" name="BMC Genomics">
        <title>RNA-Seq improves annotation of protein-coding genes in the cucumber genome.</title>
        <authorList>
            <person name="Li Z."/>
            <person name="Zhang Z."/>
            <person name="Yan P."/>
            <person name="Huang S."/>
            <person name="Fei Z."/>
            <person name="Lin K."/>
        </authorList>
    </citation>
    <scope>NUCLEOTIDE SEQUENCE [LARGE SCALE GENOMIC DNA]</scope>
    <source>
        <strain evidence="4">cv. 9930</strain>
    </source>
</reference>
<feature type="chain" id="PRO_5001972014" evidence="2">
    <location>
        <begin position="22"/>
        <end position="57"/>
    </location>
</feature>
<feature type="region of interest" description="Disordered" evidence="1">
    <location>
        <begin position="27"/>
        <end position="57"/>
    </location>
</feature>
<protein>
    <submittedName>
        <fullName evidence="3">Uncharacterized protein</fullName>
    </submittedName>
</protein>
<accession>A0A0A0KDN2</accession>
<keyword evidence="4" id="KW-1185">Reference proteome</keyword>
<dbReference type="Gramene" id="KGN47820">
    <property type="protein sequence ID" value="KGN47820"/>
    <property type="gene ID" value="Csa_6G405330"/>
</dbReference>
<evidence type="ECO:0000256" key="2">
    <source>
        <dbReference type="SAM" id="SignalP"/>
    </source>
</evidence>
<feature type="signal peptide" evidence="2">
    <location>
        <begin position="1"/>
        <end position="21"/>
    </location>
</feature>
<evidence type="ECO:0000256" key="1">
    <source>
        <dbReference type="SAM" id="MobiDB-lite"/>
    </source>
</evidence>
<name>A0A0A0KDN2_CUCSA</name>
<gene>
    <name evidence="3" type="ORF">Csa_6G405330</name>
</gene>
<keyword evidence="2" id="KW-0732">Signal</keyword>
<dbReference type="EMBL" id="CM002927">
    <property type="protein sequence ID" value="KGN47820.1"/>
    <property type="molecule type" value="Genomic_DNA"/>
</dbReference>
<reference evidence="3 4" key="1">
    <citation type="journal article" date="2009" name="Nat. Genet.">
        <title>The genome of the cucumber, Cucumis sativus L.</title>
        <authorList>
            <person name="Huang S."/>
            <person name="Li R."/>
            <person name="Zhang Z."/>
            <person name="Li L."/>
            <person name="Gu X."/>
            <person name="Fan W."/>
            <person name="Lucas W.J."/>
            <person name="Wang X."/>
            <person name="Xie B."/>
            <person name="Ni P."/>
            <person name="Ren Y."/>
            <person name="Zhu H."/>
            <person name="Li J."/>
            <person name="Lin K."/>
            <person name="Jin W."/>
            <person name="Fei Z."/>
            <person name="Li G."/>
            <person name="Staub J."/>
            <person name="Kilian A."/>
            <person name="van der Vossen E.A."/>
            <person name="Wu Y."/>
            <person name="Guo J."/>
            <person name="He J."/>
            <person name="Jia Z."/>
            <person name="Ren Y."/>
            <person name="Tian G."/>
            <person name="Lu Y."/>
            <person name="Ruan J."/>
            <person name="Qian W."/>
            <person name="Wang M."/>
            <person name="Huang Q."/>
            <person name="Li B."/>
            <person name="Xuan Z."/>
            <person name="Cao J."/>
            <person name="Asan"/>
            <person name="Wu Z."/>
            <person name="Zhang J."/>
            <person name="Cai Q."/>
            <person name="Bai Y."/>
            <person name="Zhao B."/>
            <person name="Han Y."/>
            <person name="Li Y."/>
            <person name="Li X."/>
            <person name="Wang S."/>
            <person name="Shi Q."/>
            <person name="Liu S."/>
            <person name="Cho W.K."/>
            <person name="Kim J.Y."/>
            <person name="Xu Y."/>
            <person name="Heller-Uszynska K."/>
            <person name="Miao H."/>
            <person name="Cheng Z."/>
            <person name="Zhang S."/>
            <person name="Wu J."/>
            <person name="Yang Y."/>
            <person name="Kang H."/>
            <person name="Li M."/>
            <person name="Liang H."/>
            <person name="Ren X."/>
            <person name="Shi Z."/>
            <person name="Wen M."/>
            <person name="Jian M."/>
            <person name="Yang H."/>
            <person name="Zhang G."/>
            <person name="Yang Z."/>
            <person name="Chen R."/>
            <person name="Liu S."/>
            <person name="Li J."/>
            <person name="Ma L."/>
            <person name="Liu H."/>
            <person name="Zhou Y."/>
            <person name="Zhao J."/>
            <person name="Fang X."/>
            <person name="Li G."/>
            <person name="Fang L."/>
            <person name="Li Y."/>
            <person name="Liu D."/>
            <person name="Zheng H."/>
            <person name="Zhang Y."/>
            <person name="Qin N."/>
            <person name="Li Z."/>
            <person name="Yang G."/>
            <person name="Yang S."/>
            <person name="Bolund L."/>
            <person name="Kristiansen K."/>
            <person name="Zheng H."/>
            <person name="Li S."/>
            <person name="Zhang X."/>
            <person name="Yang H."/>
            <person name="Wang J."/>
            <person name="Sun R."/>
            <person name="Zhang B."/>
            <person name="Jiang S."/>
            <person name="Wang J."/>
            <person name="Du Y."/>
            <person name="Li S."/>
        </authorList>
    </citation>
    <scope>NUCLEOTIDE SEQUENCE [LARGE SCALE GENOMIC DNA]</scope>
    <source>
        <strain evidence="4">cv. 9930</strain>
    </source>
</reference>
<proteinExistence type="predicted"/>
<reference evidence="3 4" key="2">
    <citation type="journal article" date="2009" name="PLoS ONE">
        <title>An integrated genetic and cytogenetic map of the cucumber genome.</title>
        <authorList>
            <person name="Ren Y."/>
            <person name="Zhang Z."/>
            <person name="Liu J."/>
            <person name="Staub J.E."/>
            <person name="Han Y."/>
            <person name="Cheng Z."/>
            <person name="Li X."/>
            <person name="Lu J."/>
            <person name="Miao H."/>
            <person name="Kang H."/>
            <person name="Xie B."/>
            <person name="Gu X."/>
            <person name="Wang X."/>
            <person name="Du Y."/>
            <person name="Jin W."/>
            <person name="Huang S."/>
        </authorList>
    </citation>
    <scope>NUCLEOTIDE SEQUENCE [LARGE SCALE GENOMIC DNA]</scope>
    <source>
        <strain evidence="4">cv. 9930</strain>
    </source>
</reference>
<evidence type="ECO:0000313" key="4">
    <source>
        <dbReference type="Proteomes" id="UP000029981"/>
    </source>
</evidence>
<reference evidence="3 4" key="3">
    <citation type="journal article" date="2010" name="BMC Genomics">
        <title>Transcriptome sequencing and comparative analysis of cucumber flowers with different sex types.</title>
        <authorList>
            <person name="Guo S."/>
            <person name="Zheng Y."/>
            <person name="Joung J.G."/>
            <person name="Liu S."/>
            <person name="Zhang Z."/>
            <person name="Crasta O.R."/>
            <person name="Sobral B.W."/>
            <person name="Xu Y."/>
            <person name="Huang S."/>
            <person name="Fei Z."/>
        </authorList>
    </citation>
    <scope>NUCLEOTIDE SEQUENCE [LARGE SCALE GENOMIC DNA]</scope>
    <source>
        <strain evidence="4">cv. 9930</strain>
    </source>
</reference>
<sequence>MAVRVKMQMLSLLSYVHLLNCEGTVLSRSEGTSDKGTEATKGNGKWIGSGAQLRRSR</sequence>
<dbReference type="AlphaFoldDB" id="A0A0A0KDN2"/>
<dbReference type="Proteomes" id="UP000029981">
    <property type="component" value="Chromosome 6"/>
</dbReference>
<organism evidence="3 4">
    <name type="scientific">Cucumis sativus</name>
    <name type="common">Cucumber</name>
    <dbReference type="NCBI Taxonomy" id="3659"/>
    <lineage>
        <taxon>Eukaryota</taxon>
        <taxon>Viridiplantae</taxon>
        <taxon>Streptophyta</taxon>
        <taxon>Embryophyta</taxon>
        <taxon>Tracheophyta</taxon>
        <taxon>Spermatophyta</taxon>
        <taxon>Magnoliopsida</taxon>
        <taxon>eudicotyledons</taxon>
        <taxon>Gunneridae</taxon>
        <taxon>Pentapetalae</taxon>
        <taxon>rosids</taxon>
        <taxon>fabids</taxon>
        <taxon>Cucurbitales</taxon>
        <taxon>Cucurbitaceae</taxon>
        <taxon>Benincaseae</taxon>
        <taxon>Cucumis</taxon>
    </lineage>
</organism>
<evidence type="ECO:0000313" key="3">
    <source>
        <dbReference type="EMBL" id="KGN47820.1"/>
    </source>
</evidence>